<keyword evidence="2" id="KW-1185">Reference proteome</keyword>
<name>U2R113_9ACTN</name>
<sequence length="37" mass="3824">MSGAAGVPRFRAPGVDTLYWRFDPGAAVCSLVSRGVG</sequence>
<reference evidence="1" key="1">
    <citation type="submission" date="2013-08" db="EMBL/GenBank/DDBJ databases">
        <authorList>
            <person name="Durkin A.S."/>
            <person name="Haft D.R."/>
            <person name="McCorrison J."/>
            <person name="Torralba M."/>
            <person name="Gillis M."/>
            <person name="Haft D.H."/>
            <person name="Methe B."/>
            <person name="Sutton G."/>
            <person name="Nelson K.E."/>
        </authorList>
    </citation>
    <scope>NUCLEOTIDE SEQUENCE [LARGE SCALE GENOMIC DNA]</scope>
    <source>
        <strain evidence="1">F0233</strain>
    </source>
</reference>
<proteinExistence type="predicted"/>
<comment type="caution">
    <text evidence="1">The sequence shown here is derived from an EMBL/GenBank/DDBJ whole genome shotgun (WGS) entry which is preliminary data.</text>
</comment>
<dbReference type="Proteomes" id="UP000017052">
    <property type="component" value="Unassembled WGS sequence"/>
</dbReference>
<dbReference type="AlphaFoldDB" id="U2R113"/>
<evidence type="ECO:0000313" key="2">
    <source>
        <dbReference type="Proteomes" id="UP000017052"/>
    </source>
</evidence>
<gene>
    <name evidence="1" type="ORF">HMPREF0682_1083</name>
</gene>
<accession>U2R113</accession>
<dbReference type="EMBL" id="ACVN02000028">
    <property type="protein sequence ID" value="ERK62506.1"/>
    <property type="molecule type" value="Genomic_DNA"/>
</dbReference>
<protein>
    <submittedName>
        <fullName evidence="1">Uncharacterized protein</fullName>
    </submittedName>
</protein>
<organism evidence="1 2">
    <name type="scientific">Propionibacterium acidifaciens F0233</name>
    <dbReference type="NCBI Taxonomy" id="553198"/>
    <lineage>
        <taxon>Bacteria</taxon>
        <taxon>Bacillati</taxon>
        <taxon>Actinomycetota</taxon>
        <taxon>Actinomycetes</taxon>
        <taxon>Propionibacteriales</taxon>
        <taxon>Propionibacteriaceae</taxon>
        <taxon>Propionibacterium</taxon>
    </lineage>
</organism>
<evidence type="ECO:0000313" key="1">
    <source>
        <dbReference type="EMBL" id="ERK62506.1"/>
    </source>
</evidence>